<keyword evidence="10" id="KW-1185">Reference proteome</keyword>
<organism evidence="9 10">
    <name type="scientific">Neptunomonas antarctica</name>
    <dbReference type="NCBI Taxonomy" id="619304"/>
    <lineage>
        <taxon>Bacteria</taxon>
        <taxon>Pseudomonadati</taxon>
        <taxon>Pseudomonadota</taxon>
        <taxon>Gammaproteobacteria</taxon>
        <taxon>Oceanospirillales</taxon>
        <taxon>Oceanospirillaceae</taxon>
        <taxon>Neptunomonas</taxon>
    </lineage>
</organism>
<evidence type="ECO:0000256" key="1">
    <source>
        <dbReference type="ARBA" id="ARBA00004651"/>
    </source>
</evidence>
<comment type="subcellular location">
    <subcellularLocation>
        <location evidence="1">Cell membrane</location>
        <topology evidence="1">Multi-pass membrane protein</topology>
    </subcellularLocation>
</comment>
<dbReference type="PANTHER" id="PTHR36570:SF3">
    <property type="entry name" value="DISULFIDE BOND FORMATION PROTEIN B"/>
    <property type="match status" value="1"/>
</dbReference>
<evidence type="ECO:0000256" key="6">
    <source>
        <dbReference type="ARBA" id="ARBA00023136"/>
    </source>
</evidence>
<dbReference type="GO" id="GO:0006457">
    <property type="term" value="P:protein folding"/>
    <property type="evidence" value="ECO:0007669"/>
    <property type="project" value="InterPro"/>
</dbReference>
<dbReference type="Pfam" id="PF02600">
    <property type="entry name" value="DsbB"/>
    <property type="match status" value="1"/>
</dbReference>
<keyword evidence="2" id="KW-1003">Cell membrane</keyword>
<accession>A0A1N7P3U4</accession>
<evidence type="ECO:0000256" key="7">
    <source>
        <dbReference type="ARBA" id="ARBA00023284"/>
    </source>
</evidence>
<dbReference type="AlphaFoldDB" id="A0A1N7P3U4"/>
<feature type="transmembrane region" description="Helical" evidence="8">
    <location>
        <begin position="146"/>
        <end position="165"/>
    </location>
</feature>
<keyword evidence="5 8" id="KW-1133">Transmembrane helix</keyword>
<dbReference type="Gene3D" id="1.20.1550.10">
    <property type="entry name" value="DsbB-like"/>
    <property type="match status" value="1"/>
</dbReference>
<evidence type="ECO:0000256" key="8">
    <source>
        <dbReference type="SAM" id="Phobius"/>
    </source>
</evidence>
<dbReference type="GO" id="GO:0015035">
    <property type="term" value="F:protein-disulfide reductase activity"/>
    <property type="evidence" value="ECO:0007669"/>
    <property type="project" value="InterPro"/>
</dbReference>
<evidence type="ECO:0000256" key="5">
    <source>
        <dbReference type="ARBA" id="ARBA00022989"/>
    </source>
</evidence>
<keyword evidence="7" id="KW-0676">Redox-active center</keyword>
<dbReference type="EMBL" id="FTOE01000012">
    <property type="protein sequence ID" value="SIT05109.1"/>
    <property type="molecule type" value="Genomic_DNA"/>
</dbReference>
<evidence type="ECO:0000256" key="2">
    <source>
        <dbReference type="ARBA" id="ARBA00022475"/>
    </source>
</evidence>
<dbReference type="STRING" id="619304.SAMN05421760_11289"/>
<dbReference type="RefSeq" id="WP_054341986.1">
    <property type="nucleotide sequence ID" value="NZ_FTOE01000012.1"/>
</dbReference>
<feature type="transmembrane region" description="Helical" evidence="8">
    <location>
        <begin position="47"/>
        <end position="64"/>
    </location>
</feature>
<evidence type="ECO:0000256" key="4">
    <source>
        <dbReference type="ARBA" id="ARBA00022982"/>
    </source>
</evidence>
<dbReference type="InterPro" id="IPR050183">
    <property type="entry name" value="DsbB"/>
</dbReference>
<protein>
    <submittedName>
        <fullName evidence="9">Thiol:disulfide interchange protein DsbB</fullName>
    </submittedName>
</protein>
<keyword evidence="3 8" id="KW-0812">Transmembrane</keyword>
<dbReference type="InterPro" id="IPR023380">
    <property type="entry name" value="DsbB-like_sf"/>
</dbReference>
<dbReference type="SUPFAM" id="SSF158442">
    <property type="entry name" value="DsbB-like"/>
    <property type="match status" value="1"/>
</dbReference>
<dbReference type="InterPro" id="IPR003752">
    <property type="entry name" value="DiS_bond_form_DsbB/BdbC"/>
</dbReference>
<gene>
    <name evidence="9" type="ORF">SAMN05421760_11289</name>
</gene>
<feature type="transmembrane region" description="Helical" evidence="8">
    <location>
        <begin position="71"/>
        <end position="91"/>
    </location>
</feature>
<evidence type="ECO:0000313" key="10">
    <source>
        <dbReference type="Proteomes" id="UP000185999"/>
    </source>
</evidence>
<evidence type="ECO:0000313" key="9">
    <source>
        <dbReference type="EMBL" id="SIT05109.1"/>
    </source>
</evidence>
<keyword evidence="6 8" id="KW-0472">Membrane</keyword>
<evidence type="ECO:0000256" key="3">
    <source>
        <dbReference type="ARBA" id="ARBA00022692"/>
    </source>
</evidence>
<keyword evidence="4" id="KW-0249">Electron transport</keyword>
<dbReference type="OrthoDB" id="3711263at2"/>
<name>A0A1N7P3U4_9GAMM</name>
<feature type="transmembrane region" description="Helical" evidence="8">
    <location>
        <begin position="12"/>
        <end position="35"/>
    </location>
</feature>
<dbReference type="GO" id="GO:0005886">
    <property type="term" value="C:plasma membrane"/>
    <property type="evidence" value="ECO:0007669"/>
    <property type="project" value="UniProtKB-SubCell"/>
</dbReference>
<reference evidence="10" key="1">
    <citation type="submission" date="2017-01" db="EMBL/GenBank/DDBJ databases">
        <authorList>
            <person name="Varghese N."/>
            <person name="Submissions S."/>
        </authorList>
    </citation>
    <scope>NUCLEOTIDE SEQUENCE [LARGE SCALE GENOMIC DNA]</scope>
    <source>
        <strain evidence="10">DSM 22306</strain>
    </source>
</reference>
<keyword evidence="4" id="KW-0813">Transport</keyword>
<dbReference type="Proteomes" id="UP000185999">
    <property type="component" value="Unassembled WGS sequence"/>
</dbReference>
<proteinExistence type="predicted"/>
<dbReference type="PANTHER" id="PTHR36570">
    <property type="entry name" value="DISULFIDE BOND FORMATION PROTEIN B"/>
    <property type="match status" value="1"/>
</dbReference>
<sequence length="168" mass="18614">MFSTLSGINRSPFFWVAMILLCISMESIALYYQYVLDYGPCVLCVQIRAWVLALLVTSILGLMIRNTRTGLIIANMAGLAASAGMLERTYMTLGIERGFIEGSCTLNSGFPTWLPLDKWLPSVFEPWEACGYTPELLFKITMAEGLIVLAAGWVVLMLVMLAVSLKRS</sequence>